<dbReference type="EMBL" id="BLJP01000019">
    <property type="protein sequence ID" value="GFE94773.1"/>
    <property type="molecule type" value="Genomic_DNA"/>
</dbReference>
<reference evidence="1 2" key="1">
    <citation type="journal article" date="2020" name="Cell Rep.">
        <title>Local necrotic cells trigger systemic immune activation via gut microbiome dysbiosis in Drosophila.</title>
        <authorList>
            <person name="Kosakamoto H."/>
            <person name="Yamauchi T."/>
            <person name="Akuzawa-Tokita Y."/>
            <person name="Nishimura K."/>
            <person name="Soga T."/>
            <person name="Murakami T."/>
            <person name="Mori H."/>
            <person name="Yamamoto K."/>
            <person name="Miyazaki R."/>
            <person name="Koto A."/>
            <person name="Miura M."/>
            <person name="Obata F."/>
        </authorList>
    </citation>
    <scope>NUCLEOTIDE SEQUENCE [LARGE SCALE GENOMIC DNA]</scope>
    <source>
        <strain evidence="1 2">Ai</strain>
    </source>
</reference>
<dbReference type="Gene3D" id="2.40.10.10">
    <property type="entry name" value="Trypsin-like serine proteases"/>
    <property type="match status" value="1"/>
</dbReference>
<evidence type="ECO:0000313" key="2">
    <source>
        <dbReference type="Proteomes" id="UP000548726"/>
    </source>
</evidence>
<protein>
    <recommendedName>
        <fullName evidence="3">Serine protease</fullName>
    </recommendedName>
</protein>
<accession>A0A6V8IB09</accession>
<dbReference type="InterPro" id="IPR043504">
    <property type="entry name" value="Peptidase_S1_PA_chymotrypsin"/>
</dbReference>
<proteinExistence type="predicted"/>
<dbReference type="RefSeq" id="WP_143217596.1">
    <property type="nucleotide sequence ID" value="NZ_BLJP01000019.1"/>
</dbReference>
<dbReference type="SUPFAM" id="SSF50494">
    <property type="entry name" value="Trypsin-like serine proteases"/>
    <property type="match status" value="1"/>
</dbReference>
<evidence type="ECO:0008006" key="3">
    <source>
        <dbReference type="Google" id="ProtNLM"/>
    </source>
</evidence>
<name>A0A6V8IB09_9PROT</name>
<dbReference type="AlphaFoldDB" id="A0A6V8IB09"/>
<evidence type="ECO:0000313" key="1">
    <source>
        <dbReference type="EMBL" id="GFE94773.1"/>
    </source>
</evidence>
<organism evidence="1 2">
    <name type="scientific">Acetobacter persici</name>
    <dbReference type="NCBI Taxonomy" id="1076596"/>
    <lineage>
        <taxon>Bacteria</taxon>
        <taxon>Pseudomonadati</taxon>
        <taxon>Pseudomonadota</taxon>
        <taxon>Alphaproteobacteria</taxon>
        <taxon>Acetobacterales</taxon>
        <taxon>Acetobacteraceae</taxon>
        <taxon>Acetobacter</taxon>
    </lineage>
</organism>
<gene>
    <name evidence="1" type="ORF">DmAi_28320</name>
</gene>
<sequence>MTDEAVFPIPVHGVCRGKKHAGSAFLVKGAHSTWLVSCAHLISGVIETPNQKEVFEGGAVHILGTDISIPIELDKSGRFNVVQGVTEGILADVMALKISDQDLVVLRRFGSFLLSHISDVEVGEKVHIQGFPGLSETPVLPQTFEAEVVKVAVENFSISKPSATGYSGGPVISKRGLVGVVAGDVGTSPNFIEGISTSMKAVSRYLFIE</sequence>
<keyword evidence="2" id="KW-1185">Reference proteome</keyword>
<dbReference type="Proteomes" id="UP000548726">
    <property type="component" value="Unassembled WGS sequence"/>
</dbReference>
<comment type="caution">
    <text evidence="1">The sequence shown here is derived from an EMBL/GenBank/DDBJ whole genome shotgun (WGS) entry which is preliminary data.</text>
</comment>
<dbReference type="InterPro" id="IPR009003">
    <property type="entry name" value="Peptidase_S1_PA"/>
</dbReference>